<dbReference type="SUPFAM" id="SSF54060">
    <property type="entry name" value="His-Me finger endonucleases"/>
    <property type="match status" value="1"/>
</dbReference>
<name>A0ABR8VIH1_9BACI</name>
<dbReference type="EMBL" id="JACSPV010000007">
    <property type="protein sequence ID" value="MBD8004547.1"/>
    <property type="molecule type" value="Genomic_DNA"/>
</dbReference>
<organism evidence="2 3">
    <name type="scientific">Bacillus norwichensis</name>
    <dbReference type="NCBI Taxonomy" id="2762217"/>
    <lineage>
        <taxon>Bacteria</taxon>
        <taxon>Bacillati</taxon>
        <taxon>Bacillota</taxon>
        <taxon>Bacilli</taxon>
        <taxon>Bacillales</taxon>
        <taxon>Bacillaceae</taxon>
        <taxon>Bacillus</taxon>
    </lineage>
</organism>
<dbReference type="GO" id="GO:0004519">
    <property type="term" value="F:endonuclease activity"/>
    <property type="evidence" value="ECO:0007669"/>
    <property type="project" value="UniProtKB-KW"/>
</dbReference>
<dbReference type="Gene3D" id="3.90.75.20">
    <property type="match status" value="1"/>
</dbReference>
<dbReference type="Pfam" id="PF13392">
    <property type="entry name" value="HNH_3"/>
    <property type="match status" value="1"/>
</dbReference>
<accession>A0ABR8VIH1</accession>
<evidence type="ECO:0000313" key="3">
    <source>
        <dbReference type="Proteomes" id="UP000648182"/>
    </source>
</evidence>
<evidence type="ECO:0000313" key="2">
    <source>
        <dbReference type="EMBL" id="MBD8004547.1"/>
    </source>
</evidence>
<keyword evidence="2" id="KW-0255">Endonuclease</keyword>
<protein>
    <submittedName>
        <fullName evidence="2">HNH endonuclease</fullName>
    </submittedName>
</protein>
<evidence type="ECO:0000259" key="1">
    <source>
        <dbReference type="Pfam" id="PF13392"/>
    </source>
</evidence>
<keyword evidence="3" id="KW-1185">Reference proteome</keyword>
<dbReference type="InterPro" id="IPR003615">
    <property type="entry name" value="HNH_nuc"/>
</dbReference>
<dbReference type="InterPro" id="IPR044925">
    <property type="entry name" value="His-Me_finger_sf"/>
</dbReference>
<dbReference type="RefSeq" id="WP_191810775.1">
    <property type="nucleotide sequence ID" value="NZ_JACSPV010000007.1"/>
</dbReference>
<gene>
    <name evidence="2" type="ORF">H9631_05580</name>
</gene>
<keyword evidence="2" id="KW-0378">Hydrolase</keyword>
<proteinExistence type="predicted"/>
<keyword evidence="2" id="KW-0540">Nuclease</keyword>
<comment type="caution">
    <text evidence="2">The sequence shown here is derived from an EMBL/GenBank/DDBJ whole genome shotgun (WGS) entry which is preliminary data.</text>
</comment>
<dbReference type="Proteomes" id="UP000648182">
    <property type="component" value="Unassembled WGS sequence"/>
</dbReference>
<sequence length="174" mass="20725">MKANKREINGYIIVYKPDHPSCFKKGSNAGYIYEHILVAELMLGRQLYEDEVVHHLNFNRQDNRKRNLLVLLKGQHTKIHSWINRTGLKEQIEADAPEEYYIEQCKNCFEYLLQNDKFCSKECQAEYYEKKKKERPSKEELEEMLRSMNKVQIANKFNVSRSSIQVWAREYGIA</sequence>
<reference evidence="2 3" key="1">
    <citation type="submission" date="2020-08" db="EMBL/GenBank/DDBJ databases">
        <title>A Genomic Blueprint of the Chicken Gut Microbiome.</title>
        <authorList>
            <person name="Gilroy R."/>
            <person name="Ravi A."/>
            <person name="Getino M."/>
            <person name="Pursley I."/>
            <person name="Horton D.L."/>
            <person name="Alikhan N.-F."/>
            <person name="Baker D."/>
            <person name="Gharbi K."/>
            <person name="Hall N."/>
            <person name="Watson M."/>
            <person name="Adriaenssens E.M."/>
            <person name="Foster-Nyarko E."/>
            <person name="Jarju S."/>
            <person name="Secka A."/>
            <person name="Antonio M."/>
            <person name="Oren A."/>
            <person name="Chaudhuri R."/>
            <person name="La Ragione R.M."/>
            <person name="Hildebrand F."/>
            <person name="Pallen M.J."/>
        </authorList>
    </citation>
    <scope>NUCLEOTIDE SEQUENCE [LARGE SCALE GENOMIC DNA]</scope>
    <source>
        <strain evidence="2 3">Sa1BUA2</strain>
    </source>
</reference>
<feature type="domain" description="HNH nuclease" evidence="1">
    <location>
        <begin position="35"/>
        <end position="76"/>
    </location>
</feature>